<feature type="transmembrane region" description="Helical" evidence="2">
    <location>
        <begin position="314"/>
        <end position="335"/>
    </location>
</feature>
<keyword evidence="2" id="KW-0472">Membrane</keyword>
<reference evidence="3 4" key="1">
    <citation type="submission" date="2013-04" db="EMBL/GenBank/DDBJ databases">
        <title>The Genome Sequence of Parabacteroides goldsteinii DSM 19448.</title>
        <authorList>
            <consortium name="The Broad Institute Genomics Platform"/>
            <person name="Earl A."/>
            <person name="Ward D."/>
            <person name="Feldgarden M."/>
            <person name="Gevers D."/>
            <person name="Martens E."/>
            <person name="Sakamoto M."/>
            <person name="Benno Y."/>
            <person name="Song Y."/>
            <person name="Liu C."/>
            <person name="Lee J."/>
            <person name="Bolanos M."/>
            <person name="Vaisanen M.L."/>
            <person name="Finegold S.M."/>
            <person name="Walker B."/>
            <person name="Young S."/>
            <person name="Zeng Q."/>
            <person name="Gargeya S."/>
            <person name="Fitzgerald M."/>
            <person name="Haas B."/>
            <person name="Abouelleil A."/>
            <person name="Allen A.W."/>
            <person name="Alvarado L."/>
            <person name="Arachchi H.M."/>
            <person name="Berlin A.M."/>
            <person name="Chapman S.B."/>
            <person name="Gainer-Dewar J."/>
            <person name="Goldberg J."/>
            <person name="Griggs A."/>
            <person name="Gujja S."/>
            <person name="Hansen M."/>
            <person name="Howarth C."/>
            <person name="Imamovic A."/>
            <person name="Ireland A."/>
            <person name="Larimer J."/>
            <person name="McCowan C."/>
            <person name="Murphy C."/>
            <person name="Pearson M."/>
            <person name="Poon T.W."/>
            <person name="Priest M."/>
            <person name="Roberts A."/>
            <person name="Saif S."/>
            <person name="Shea T."/>
            <person name="Sisk P."/>
            <person name="Sykes S."/>
            <person name="Wortman J."/>
            <person name="Nusbaum C."/>
            <person name="Birren B."/>
        </authorList>
    </citation>
    <scope>NUCLEOTIDE SEQUENCE [LARGE SCALE GENOMIC DNA]</scope>
    <source>
        <strain evidence="3 4">DSM 19448</strain>
    </source>
</reference>
<evidence type="ECO:0000313" key="4">
    <source>
        <dbReference type="Proteomes" id="UP000033047"/>
    </source>
</evidence>
<dbReference type="HOGENOM" id="CLU_063844_2_0_10"/>
<protein>
    <recommendedName>
        <fullName evidence="5">CAP-Gly protein</fullName>
    </recommendedName>
</protein>
<dbReference type="EMBL" id="AQHV01000002">
    <property type="protein sequence ID" value="KKB59501.1"/>
    <property type="molecule type" value="Genomic_DNA"/>
</dbReference>
<evidence type="ECO:0008006" key="5">
    <source>
        <dbReference type="Google" id="ProtNLM"/>
    </source>
</evidence>
<organism evidence="3 4">
    <name type="scientific">Parabacteroides goldsteinii DSM 19448 = WAL 12034</name>
    <dbReference type="NCBI Taxonomy" id="927665"/>
    <lineage>
        <taxon>Bacteria</taxon>
        <taxon>Pseudomonadati</taxon>
        <taxon>Bacteroidota</taxon>
        <taxon>Bacteroidia</taxon>
        <taxon>Bacteroidales</taxon>
        <taxon>Tannerellaceae</taxon>
        <taxon>Parabacteroides</taxon>
    </lineage>
</organism>
<dbReference type="STRING" id="927665.HMPREF1535_00585"/>
<sequence>MTRLNNWDELKKRVSWGSVFGGVVTVLAVSILLSVLGSSIGLFMFDPFADNPVSGIGTTVGIGTAVALIVSMIAGGFVAGKLAGVDGLIHGFLVWGTTLIVGAFFGVLLTVGAAKLTMNALGAASSVAGGVISGTGSIVGSGVSALSDQAKELFGGIDFKVDLKDGEIPKDIRAVLAKSKVKELQPDYLQKQLENVKTDLGKSVKKAIASPEDADEIFKNFLTRLKEQTNNWTKSIDRNDLAKALANNTNMSKAEADKAIKQYTEIMRKASTEADKQIRNLEQSLEKATQEWQEVKQNTLEAADKAADAAARSALISFFALLIGAVLCCLAGAYGSRKTQERIDI</sequence>
<name>A0A0F5JNV5_9BACT</name>
<gene>
    <name evidence="3" type="ORF">HMPREF1535_00585</name>
</gene>
<proteinExistence type="predicted"/>
<dbReference type="Proteomes" id="UP000033047">
    <property type="component" value="Unassembled WGS sequence"/>
</dbReference>
<accession>A0A0F5JNV5</accession>
<keyword evidence="2" id="KW-1133">Transmembrane helix</keyword>
<evidence type="ECO:0000313" key="3">
    <source>
        <dbReference type="EMBL" id="KKB59501.1"/>
    </source>
</evidence>
<feature type="transmembrane region" description="Helical" evidence="2">
    <location>
        <begin position="20"/>
        <end position="44"/>
    </location>
</feature>
<evidence type="ECO:0000256" key="1">
    <source>
        <dbReference type="SAM" id="Coils"/>
    </source>
</evidence>
<dbReference type="RefSeq" id="WP_010802126.1">
    <property type="nucleotide sequence ID" value="NZ_KQ033912.1"/>
</dbReference>
<dbReference type="AlphaFoldDB" id="A0A0F5JNV5"/>
<feature type="transmembrane region" description="Helical" evidence="2">
    <location>
        <begin position="56"/>
        <end position="80"/>
    </location>
</feature>
<feature type="transmembrane region" description="Helical" evidence="2">
    <location>
        <begin position="92"/>
        <end position="114"/>
    </location>
</feature>
<dbReference type="PATRIC" id="fig|927665.4.peg.591"/>
<keyword evidence="2" id="KW-0812">Transmembrane</keyword>
<feature type="coiled-coil region" evidence="1">
    <location>
        <begin position="253"/>
        <end position="298"/>
    </location>
</feature>
<evidence type="ECO:0000256" key="2">
    <source>
        <dbReference type="SAM" id="Phobius"/>
    </source>
</evidence>
<keyword evidence="1" id="KW-0175">Coiled coil</keyword>
<comment type="caution">
    <text evidence="3">The sequence shown here is derived from an EMBL/GenBank/DDBJ whole genome shotgun (WGS) entry which is preliminary data.</text>
</comment>